<dbReference type="InterPro" id="IPR052041">
    <property type="entry name" value="Nucleic_acid_metab_PIN/TRAM"/>
</dbReference>
<dbReference type="EMBL" id="JAACFV010000156">
    <property type="protein sequence ID" value="KAF7503931.1"/>
    <property type="molecule type" value="Genomic_DNA"/>
</dbReference>
<dbReference type="PANTHER" id="PTHR11603:SF132">
    <property type="entry name" value="C2H2-TYPE DOMAIN-CONTAINING PROTEIN"/>
    <property type="match status" value="1"/>
</dbReference>
<dbReference type="Proteomes" id="UP000606974">
    <property type="component" value="Unassembled WGS sequence"/>
</dbReference>
<dbReference type="Gene3D" id="1.10.8.80">
    <property type="entry name" value="Magnesium chelatase subunit I, C-Terminal domain"/>
    <property type="match status" value="1"/>
</dbReference>
<comment type="caution">
    <text evidence="2">The sequence shown here is derived from an EMBL/GenBank/DDBJ whole genome shotgun (WGS) entry which is preliminary data.</text>
</comment>
<gene>
    <name evidence="2" type="ORF">GJ744_003012</name>
</gene>
<proteinExistence type="predicted"/>
<evidence type="ECO:0000313" key="3">
    <source>
        <dbReference type="Proteomes" id="UP000606974"/>
    </source>
</evidence>
<accession>A0A8H7AB84</accession>
<feature type="region of interest" description="Disordered" evidence="1">
    <location>
        <begin position="201"/>
        <end position="224"/>
    </location>
</feature>
<evidence type="ECO:0000256" key="1">
    <source>
        <dbReference type="SAM" id="MobiDB-lite"/>
    </source>
</evidence>
<keyword evidence="3" id="KW-1185">Reference proteome</keyword>
<evidence type="ECO:0008006" key="4">
    <source>
        <dbReference type="Google" id="ProtNLM"/>
    </source>
</evidence>
<dbReference type="OrthoDB" id="5582146at2759"/>
<dbReference type="PANTHER" id="PTHR11603">
    <property type="entry name" value="AAA FAMILY ATPASE"/>
    <property type="match status" value="1"/>
</dbReference>
<protein>
    <recommendedName>
        <fullName evidence="4">Magnesium chelatase</fullName>
    </recommendedName>
</protein>
<organism evidence="2 3">
    <name type="scientific">Endocarpon pusillum</name>
    <dbReference type="NCBI Taxonomy" id="364733"/>
    <lineage>
        <taxon>Eukaryota</taxon>
        <taxon>Fungi</taxon>
        <taxon>Dikarya</taxon>
        <taxon>Ascomycota</taxon>
        <taxon>Pezizomycotina</taxon>
        <taxon>Eurotiomycetes</taxon>
        <taxon>Chaetothyriomycetidae</taxon>
        <taxon>Verrucariales</taxon>
        <taxon>Verrucariaceae</taxon>
        <taxon>Endocarpon</taxon>
    </lineage>
</organism>
<sequence>MDLEAIVGKVQNLSDLELATLLCLIAKQHCLIETEEDLVDDVAQELALIAVDVFNLSYAVLSLDDYESNEAFGSAILDQRSSHLGTLDESAKTGGNVHRLDNVATQAESQATSSDANLDTRKPVNVVIAKDFNFASEDIQIQALELIRLKHSFSRTTTDTAPEDFLFLPLVSRSSEGMRLNKHLIDRIFISHYHHPEDGFPNLEEIDAESHSDDHSSSSSVLRKTLPLQGAGQGGIRRFERAEIEKMRQLSQSTMVSAEVRRYLQDIVVFLRLERGVAGGVSPSATSQFELLTKCLGTLHGLEYATPSLVGLAARKIYPHRLLLCAPEKERSMQYGSDLEAVREAMEGLTPDDVIEAVLNSVEVPL</sequence>
<name>A0A8H7AB84_9EURO</name>
<dbReference type="AlphaFoldDB" id="A0A8H7AB84"/>
<evidence type="ECO:0000313" key="2">
    <source>
        <dbReference type="EMBL" id="KAF7503931.1"/>
    </source>
</evidence>
<reference evidence="2" key="1">
    <citation type="submission" date="2020-02" db="EMBL/GenBank/DDBJ databases">
        <authorList>
            <person name="Palmer J.M."/>
        </authorList>
    </citation>
    <scope>NUCLEOTIDE SEQUENCE</scope>
    <source>
        <strain evidence="2">EPUS1.4</strain>
        <tissue evidence="2">Thallus</tissue>
    </source>
</reference>